<reference evidence="2" key="1">
    <citation type="submission" date="2021-01" db="EMBL/GenBank/DDBJ databases">
        <authorList>
            <person name="Corre E."/>
            <person name="Pelletier E."/>
            <person name="Niang G."/>
            <person name="Scheremetjew M."/>
            <person name="Finn R."/>
            <person name="Kale V."/>
            <person name="Holt S."/>
            <person name="Cochrane G."/>
            <person name="Meng A."/>
            <person name="Brown T."/>
            <person name="Cohen L."/>
        </authorList>
    </citation>
    <scope>NUCLEOTIDE SEQUENCE</scope>
    <source>
        <strain evidence="2">379</strain>
    </source>
</reference>
<dbReference type="EMBL" id="HBIR01041704">
    <property type="protein sequence ID" value="CAE0574490.1"/>
    <property type="molecule type" value="Transcribed_RNA"/>
</dbReference>
<protein>
    <submittedName>
        <fullName evidence="2">Uncharacterized protein</fullName>
    </submittedName>
</protein>
<dbReference type="AlphaFoldDB" id="A0A7S3WTM9"/>
<proteinExistence type="predicted"/>
<evidence type="ECO:0000256" key="1">
    <source>
        <dbReference type="SAM" id="MobiDB-lite"/>
    </source>
</evidence>
<organism evidence="2">
    <name type="scientific">Emiliania huxleyi</name>
    <name type="common">Coccolithophore</name>
    <name type="synonym">Pontosphaera huxleyi</name>
    <dbReference type="NCBI Taxonomy" id="2903"/>
    <lineage>
        <taxon>Eukaryota</taxon>
        <taxon>Haptista</taxon>
        <taxon>Haptophyta</taxon>
        <taxon>Prymnesiophyceae</taxon>
        <taxon>Isochrysidales</taxon>
        <taxon>Noelaerhabdaceae</taxon>
        <taxon>Emiliania</taxon>
    </lineage>
</organism>
<gene>
    <name evidence="2" type="ORF">EHUX00137_LOCUS32558</name>
</gene>
<feature type="compositionally biased region" description="Basic residues" evidence="1">
    <location>
        <begin position="263"/>
        <end position="281"/>
    </location>
</feature>
<name>A0A7S3WTM9_EMIHU</name>
<evidence type="ECO:0000313" key="2">
    <source>
        <dbReference type="EMBL" id="CAE0574490.1"/>
    </source>
</evidence>
<feature type="region of interest" description="Disordered" evidence="1">
    <location>
        <begin position="263"/>
        <end position="293"/>
    </location>
</feature>
<feature type="region of interest" description="Disordered" evidence="1">
    <location>
        <begin position="196"/>
        <end position="240"/>
    </location>
</feature>
<accession>A0A7S3WTM9</accession>
<sequence>MARETPSFRVPGAGHWKLVAEREPAARPSPFGGETSISWAPALPGPHSIGEAPSDAGFMLYHVGDTLCFFDQRGAKADSTDTLQLRDRVLCHDLHWSCPPPGAGAGSSSANGGGGGGFGGASLEALVGLSSGEVVLWRPFSRRETSRGLSSAVAGGGEGAVADARWRPSPEAESGVCFGLACAGGRVALYVRRGSEEAAGGGSTPAPSPKRHGRVASMGAPARQPRHRGGRGGVTRRGDVNHRSFHPLARLHGLLVSASLRPARHAARERERRRRHRHRLQSGRVEAGGGDGRRHACALVRRRRLQRSAGGRG</sequence>